<dbReference type="RefSeq" id="WP_191170007.1">
    <property type="nucleotide sequence ID" value="NZ_JACXZS010000001.1"/>
</dbReference>
<sequence>MTTIEQASATTAAPAHTTDEQAAPRRRGLVFWIVRYLPAELVGTAAMVIAGLVVTTWTDAPALVALAALVGEIIGFYAVLAITIYLEQSQVAATRRRAIARTAMLLVAEFGAAELLDTLLVRPAALMLGVWLIPDPVWGMLAGKIAADIIFYAIAAGAFTLTARAGLRDGSRRRTTDAGVGAEQAVTP</sequence>
<dbReference type="Proteomes" id="UP000598426">
    <property type="component" value="Unassembled WGS sequence"/>
</dbReference>
<evidence type="ECO:0000256" key="1">
    <source>
        <dbReference type="SAM" id="MobiDB-lite"/>
    </source>
</evidence>
<evidence type="ECO:0000313" key="3">
    <source>
        <dbReference type="EMBL" id="MBD3940376.1"/>
    </source>
</evidence>
<keyword evidence="2" id="KW-0472">Membrane</keyword>
<feature type="transmembrane region" description="Helical" evidence="2">
    <location>
        <begin position="63"/>
        <end position="86"/>
    </location>
</feature>
<organism evidence="3 4">
    <name type="scientific">Microbacterium helvum</name>
    <dbReference type="NCBI Taxonomy" id="2773713"/>
    <lineage>
        <taxon>Bacteria</taxon>
        <taxon>Bacillati</taxon>
        <taxon>Actinomycetota</taxon>
        <taxon>Actinomycetes</taxon>
        <taxon>Micrococcales</taxon>
        <taxon>Microbacteriaceae</taxon>
        <taxon>Microbacterium</taxon>
    </lineage>
</organism>
<feature type="transmembrane region" description="Helical" evidence="2">
    <location>
        <begin position="141"/>
        <end position="163"/>
    </location>
</feature>
<name>A0ABR8NMW0_9MICO</name>
<feature type="region of interest" description="Disordered" evidence="1">
    <location>
        <begin position="1"/>
        <end position="21"/>
    </location>
</feature>
<feature type="transmembrane region" description="Helical" evidence="2">
    <location>
        <begin position="98"/>
        <end position="121"/>
    </location>
</feature>
<reference evidence="3 4" key="1">
    <citation type="submission" date="2020-09" db="EMBL/GenBank/DDBJ databases">
        <title>Isolation and identification of active actinomycetes.</title>
        <authorList>
            <person name="Li X."/>
        </authorList>
    </citation>
    <scope>NUCLEOTIDE SEQUENCE [LARGE SCALE GENOMIC DNA]</scope>
    <source>
        <strain evidence="3 4">NEAU-LLC</strain>
    </source>
</reference>
<dbReference type="EMBL" id="JACXZS010000001">
    <property type="protein sequence ID" value="MBD3940376.1"/>
    <property type="molecule type" value="Genomic_DNA"/>
</dbReference>
<evidence type="ECO:0000256" key="2">
    <source>
        <dbReference type="SAM" id="Phobius"/>
    </source>
</evidence>
<evidence type="ECO:0000313" key="4">
    <source>
        <dbReference type="Proteomes" id="UP000598426"/>
    </source>
</evidence>
<keyword evidence="4" id="KW-1185">Reference proteome</keyword>
<proteinExistence type="predicted"/>
<keyword evidence="2" id="KW-0812">Transmembrane</keyword>
<feature type="transmembrane region" description="Helical" evidence="2">
    <location>
        <begin position="36"/>
        <end position="57"/>
    </location>
</feature>
<comment type="caution">
    <text evidence="3">The sequence shown here is derived from an EMBL/GenBank/DDBJ whole genome shotgun (WGS) entry which is preliminary data.</text>
</comment>
<keyword evidence="2" id="KW-1133">Transmembrane helix</keyword>
<protein>
    <submittedName>
        <fullName evidence="3">Uncharacterized protein</fullName>
    </submittedName>
</protein>
<feature type="compositionally biased region" description="Low complexity" evidence="1">
    <location>
        <begin position="7"/>
        <end position="16"/>
    </location>
</feature>
<gene>
    <name evidence="3" type="ORF">IF188_01515</name>
</gene>
<accession>A0ABR8NMW0</accession>